<proteinExistence type="predicted"/>
<dbReference type="PANTHER" id="PTHR30461">
    <property type="entry name" value="DNA-INVERTASE FROM LAMBDOID PROPHAGE"/>
    <property type="match status" value="1"/>
</dbReference>
<dbReference type="InterPro" id="IPR011109">
    <property type="entry name" value="DNA_bind_recombinase_dom"/>
</dbReference>
<dbReference type="PROSITE" id="PS51737">
    <property type="entry name" value="RECOMBINASE_DNA_BIND"/>
    <property type="match status" value="1"/>
</dbReference>
<gene>
    <name evidence="3" type="ORF">G3T36_18045</name>
</gene>
<evidence type="ECO:0000259" key="2">
    <source>
        <dbReference type="PROSITE" id="PS51737"/>
    </source>
</evidence>
<dbReference type="CDD" id="cd00338">
    <property type="entry name" value="Ser_Recombinase"/>
    <property type="match status" value="1"/>
</dbReference>
<protein>
    <submittedName>
        <fullName evidence="3">Recombinase family protein</fullName>
    </submittedName>
</protein>
<dbReference type="GO" id="GO:0000150">
    <property type="term" value="F:DNA strand exchange activity"/>
    <property type="evidence" value="ECO:0007669"/>
    <property type="project" value="InterPro"/>
</dbReference>
<evidence type="ECO:0000313" key="4">
    <source>
        <dbReference type="Proteomes" id="UP000474967"/>
    </source>
</evidence>
<organism evidence="3 4">
    <name type="scientific">Leifsonia tongyongensis</name>
    <dbReference type="NCBI Taxonomy" id="1268043"/>
    <lineage>
        <taxon>Bacteria</taxon>
        <taxon>Bacillati</taxon>
        <taxon>Actinomycetota</taxon>
        <taxon>Actinomycetes</taxon>
        <taxon>Micrococcales</taxon>
        <taxon>Microbacteriaceae</taxon>
        <taxon>Leifsonia</taxon>
    </lineage>
</organism>
<feature type="domain" description="Resolvase/invertase-type recombinase catalytic" evidence="1">
    <location>
        <begin position="2"/>
        <end position="152"/>
    </location>
</feature>
<reference evidence="3 4" key="1">
    <citation type="journal article" date="2014" name="J. Microbiol.">
        <title>Diaminobutyricibacter tongyongensis gen. nov., sp. nov. and Homoserinibacter gongjuensis gen. nov., sp. nov. belong to the family Microbacteriaceae.</title>
        <authorList>
            <person name="Kim S.J."/>
            <person name="Ahn J.H."/>
            <person name="Weon H.Y."/>
            <person name="Hamada M."/>
            <person name="Suzuki K."/>
            <person name="Kwon S.W."/>
        </authorList>
    </citation>
    <scope>NUCLEOTIDE SEQUENCE [LARGE SCALE GENOMIC DNA]</scope>
    <source>
        <strain evidence="3 4">NBRC 108724</strain>
    </source>
</reference>
<dbReference type="Gene3D" id="3.90.1750.20">
    <property type="entry name" value="Putative Large Serine Recombinase, Chain B, Domain 2"/>
    <property type="match status" value="1"/>
</dbReference>
<dbReference type="Pfam" id="PF00239">
    <property type="entry name" value="Resolvase"/>
    <property type="match status" value="1"/>
</dbReference>
<dbReference type="Gene3D" id="3.40.50.1390">
    <property type="entry name" value="Resolvase, N-terminal catalytic domain"/>
    <property type="match status" value="1"/>
</dbReference>
<dbReference type="InterPro" id="IPR036162">
    <property type="entry name" value="Resolvase-like_N_sf"/>
</dbReference>
<dbReference type="InterPro" id="IPR006119">
    <property type="entry name" value="Resolv_N"/>
</dbReference>
<evidence type="ECO:0000259" key="1">
    <source>
        <dbReference type="PROSITE" id="PS51736"/>
    </source>
</evidence>
<dbReference type="InterPro" id="IPR050639">
    <property type="entry name" value="SSR_resolvase"/>
</dbReference>
<dbReference type="RefSeq" id="WP_163291253.1">
    <property type="nucleotide sequence ID" value="NZ_JAAGWY010000005.1"/>
</dbReference>
<dbReference type="SUPFAM" id="SSF53041">
    <property type="entry name" value="Resolvase-like"/>
    <property type="match status" value="1"/>
</dbReference>
<comment type="caution">
    <text evidence="3">The sequence shown here is derived from an EMBL/GenBank/DDBJ whole genome shotgun (WGS) entry which is preliminary data.</text>
</comment>
<dbReference type="PANTHER" id="PTHR30461:SF23">
    <property type="entry name" value="DNA RECOMBINASE-RELATED"/>
    <property type="match status" value="1"/>
</dbReference>
<dbReference type="PROSITE" id="PS51736">
    <property type="entry name" value="RECOMBINASES_3"/>
    <property type="match status" value="1"/>
</dbReference>
<dbReference type="AlphaFoldDB" id="A0A6L9Y252"/>
<accession>A0A6L9Y252</accession>
<sequence length="483" mass="53648">MQAAIYCRISSDPEGFALGVQRQEDMCRALAARLGLVVAAVFVDNDVSASSRSNKARPEYAAMLRRARLNEFGVIVAYSNSRLTRRPQEFNELIDAAVKHQVRISTVASGEFDLNTADGRAVARTIAAWDAAESDRLSERVKAAADQRAASGRFHGGPAPLGFRVRNKTLVVAPAEAKLIRSAIARIIAGDSTYAIVKDWNAKRVPTRRVKRWSAMVLRQAVCNPALIGLNKAGVPSWDPIVDLATFTTVVDVLSERGRHDVPYERSSLGGGLTHCGRCGARLIRSTSGANSVMICVAGRRAHPRDGSDPRADPSGLSCGKTMMKADRLEAYAFDAVLNMLPVHAMSARSRRSETLNEIERLDLIVLGLEAEQPHWEVKGTGRATAETRHLLVERREAKRALTDVLDRVQFNEIFAGGVDWRSWSIPRRAHFLRFTVDRIEIDPLPVGRKSPPHTPHMTRETWERLESDFWDEMAPQRIRIMY</sequence>
<feature type="domain" description="Recombinase" evidence="2">
    <location>
        <begin position="160"/>
        <end position="260"/>
    </location>
</feature>
<name>A0A6L9Y252_9MICO</name>
<dbReference type="GO" id="GO:0003677">
    <property type="term" value="F:DNA binding"/>
    <property type="evidence" value="ECO:0007669"/>
    <property type="project" value="InterPro"/>
</dbReference>
<evidence type="ECO:0000313" key="3">
    <source>
        <dbReference type="EMBL" id="NEN07762.1"/>
    </source>
</evidence>
<dbReference type="EMBL" id="JAAGWY010000005">
    <property type="protein sequence ID" value="NEN07762.1"/>
    <property type="molecule type" value="Genomic_DNA"/>
</dbReference>
<dbReference type="InterPro" id="IPR038109">
    <property type="entry name" value="DNA_bind_recomb_sf"/>
</dbReference>
<dbReference type="SMART" id="SM00857">
    <property type="entry name" value="Resolvase"/>
    <property type="match status" value="1"/>
</dbReference>
<dbReference type="Pfam" id="PF07508">
    <property type="entry name" value="Recombinase"/>
    <property type="match status" value="1"/>
</dbReference>
<dbReference type="Proteomes" id="UP000474967">
    <property type="component" value="Unassembled WGS sequence"/>
</dbReference>
<keyword evidence="4" id="KW-1185">Reference proteome</keyword>